<dbReference type="Proteomes" id="UP001165962">
    <property type="component" value="Unassembled WGS sequence"/>
</dbReference>
<dbReference type="NCBIfam" id="TIGR02492">
    <property type="entry name" value="flgK_ends"/>
    <property type="match status" value="1"/>
</dbReference>
<keyword evidence="11" id="KW-0282">Flagellum</keyword>
<dbReference type="Pfam" id="PF06429">
    <property type="entry name" value="Flg_bbr_C"/>
    <property type="match status" value="1"/>
</dbReference>
<dbReference type="InterPro" id="IPR010930">
    <property type="entry name" value="Flg_bb/hook_C_dom"/>
</dbReference>
<evidence type="ECO:0000256" key="6">
    <source>
        <dbReference type="ARBA" id="ARBA00023143"/>
    </source>
</evidence>
<dbReference type="Pfam" id="PF00460">
    <property type="entry name" value="Flg_bb_rod"/>
    <property type="match status" value="1"/>
</dbReference>
<evidence type="ECO:0000256" key="5">
    <source>
        <dbReference type="ARBA" id="ARBA00022525"/>
    </source>
</evidence>
<keyword evidence="11" id="KW-0969">Cilium</keyword>
<comment type="similarity">
    <text evidence="3 7">Belongs to the flagella basal body rod proteins family.</text>
</comment>
<dbReference type="PANTHER" id="PTHR30033:SF1">
    <property type="entry name" value="FLAGELLAR HOOK-ASSOCIATED PROTEIN 1"/>
    <property type="match status" value="1"/>
</dbReference>
<evidence type="ECO:0000259" key="8">
    <source>
        <dbReference type="Pfam" id="PF00460"/>
    </source>
</evidence>
<evidence type="ECO:0000259" key="10">
    <source>
        <dbReference type="Pfam" id="PF22638"/>
    </source>
</evidence>
<evidence type="ECO:0000259" key="9">
    <source>
        <dbReference type="Pfam" id="PF06429"/>
    </source>
</evidence>
<dbReference type="EMBL" id="JAAOIW010000014">
    <property type="protein sequence ID" value="NHN33865.1"/>
    <property type="molecule type" value="Genomic_DNA"/>
</dbReference>
<evidence type="ECO:0000256" key="4">
    <source>
        <dbReference type="ARBA" id="ARBA00016244"/>
    </source>
</evidence>
<evidence type="ECO:0000256" key="1">
    <source>
        <dbReference type="ARBA" id="ARBA00004365"/>
    </source>
</evidence>
<evidence type="ECO:0000313" key="11">
    <source>
        <dbReference type="EMBL" id="NHN33865.1"/>
    </source>
</evidence>
<dbReference type="InterPro" id="IPR053927">
    <property type="entry name" value="FlgK_helical"/>
</dbReference>
<keyword evidence="6 7" id="KW-0975">Bacterial flagellum</keyword>
<comment type="caution">
    <text evidence="11">The sequence shown here is derived from an EMBL/GenBank/DDBJ whole genome shotgun (WGS) entry which is preliminary data.</text>
</comment>
<evidence type="ECO:0000256" key="7">
    <source>
        <dbReference type="RuleBase" id="RU362065"/>
    </source>
</evidence>
<dbReference type="RefSeq" id="WP_166154238.1">
    <property type="nucleotide sequence ID" value="NZ_JAAOIW010000014.1"/>
</dbReference>
<feature type="domain" description="Flagellar basal-body/hook protein C-terminal" evidence="9">
    <location>
        <begin position="483"/>
        <end position="521"/>
    </location>
</feature>
<comment type="subcellular location">
    <subcellularLocation>
        <location evidence="1 7">Bacterial flagellum</location>
    </subcellularLocation>
    <subcellularLocation>
        <location evidence="2 7">Secreted</location>
    </subcellularLocation>
</comment>
<accession>A0ABX0JEP5</accession>
<dbReference type="Pfam" id="PF22638">
    <property type="entry name" value="FlgK_D1"/>
    <property type="match status" value="1"/>
</dbReference>
<keyword evidence="12" id="KW-1185">Reference proteome</keyword>
<dbReference type="SUPFAM" id="SSF64518">
    <property type="entry name" value="Phase 1 flagellin"/>
    <property type="match status" value="1"/>
</dbReference>
<feature type="domain" description="Flagellar basal body rod protein N-terminal" evidence="8">
    <location>
        <begin position="10"/>
        <end position="38"/>
    </location>
</feature>
<evidence type="ECO:0000256" key="3">
    <source>
        <dbReference type="ARBA" id="ARBA00009677"/>
    </source>
</evidence>
<dbReference type="InterPro" id="IPR001444">
    <property type="entry name" value="Flag_bb_rod_N"/>
</dbReference>
<gene>
    <name evidence="7 11" type="primary">flgK</name>
    <name evidence="11" type="ORF">G9U52_29020</name>
</gene>
<evidence type="ECO:0000256" key="2">
    <source>
        <dbReference type="ARBA" id="ARBA00004613"/>
    </source>
</evidence>
<keyword evidence="11" id="KW-0966">Cell projection</keyword>
<dbReference type="PRINTS" id="PR01005">
    <property type="entry name" value="FLGHOOKAP1"/>
</dbReference>
<name>A0ABX0JEP5_9BACL</name>
<dbReference type="PANTHER" id="PTHR30033">
    <property type="entry name" value="FLAGELLAR HOOK-ASSOCIATED PROTEIN 1"/>
    <property type="match status" value="1"/>
</dbReference>
<reference evidence="11" key="1">
    <citation type="submission" date="2020-03" db="EMBL/GenBank/DDBJ databases">
        <title>Draft sequencing of Paenibacilllus sp. S3N08.</title>
        <authorList>
            <person name="Kim D.-U."/>
        </authorList>
    </citation>
    <scope>NUCLEOTIDE SEQUENCE</scope>
    <source>
        <strain evidence="11">S3N08</strain>
    </source>
</reference>
<protein>
    <recommendedName>
        <fullName evidence="4 7">Flagellar hook-associated protein 1</fullName>
        <shortName evidence="7">HAP1</shortName>
    </recommendedName>
</protein>
<keyword evidence="5 7" id="KW-0964">Secreted</keyword>
<feature type="domain" description="Flagellar hook-associated protein FlgK helical" evidence="10">
    <location>
        <begin position="102"/>
        <end position="296"/>
    </location>
</feature>
<organism evidence="11 12">
    <name type="scientific">Paenibacillus agricola</name>
    <dbReference type="NCBI Taxonomy" id="2716264"/>
    <lineage>
        <taxon>Bacteria</taxon>
        <taxon>Bacillati</taxon>
        <taxon>Bacillota</taxon>
        <taxon>Bacilli</taxon>
        <taxon>Bacillales</taxon>
        <taxon>Paenibacillaceae</taxon>
        <taxon>Paenibacillus</taxon>
    </lineage>
</organism>
<dbReference type="InterPro" id="IPR002371">
    <property type="entry name" value="FlgK"/>
</dbReference>
<evidence type="ECO:0000313" key="12">
    <source>
        <dbReference type="Proteomes" id="UP001165962"/>
    </source>
</evidence>
<sequence length="528" mass="57126">MRSTFSGIEISKRALFTQQEALNTTGHNVANANTRGYTRQVVNMVAAKPQEAVAMSRSTVPGQMGQGVEFSSITRIREKFLDSQFYNENKSSGEWTVRQDTLDKLQAIINEPSDTGVRQVIQNFWNAWQELSKAPDNLTGRAVVKESALAMADAFNLTSKQLSDLSSDLTDNINVKTTYINSTTDQVAKLNNEIFRIEGLGNNANDLRDQRDVLLDDLSKTINITVVEDASGYRVSMGAQVLVDGFNVASTVSAASLEGSFGGDLSSGEVYGMINSRDVLVASYQNEINTMVKTMVEGDVKVTLPAGSVVPEGTIIGTKTYTGTVAQRTLQEADAREITVKGFNGLHKLGYVLNNDKFVTGGDFFQTSDGGAFSAANLIVNPAIEHNVSNIAAALRTYVDPADNVEKVVRGNNDMSLLVAGLSQQSFNFDPTGAGTVVLKEGTLDEFFRAVVGQLGVQGQEAERQSTNQKILVEQVEARRQSVSGVSMDEEMANMIKFQHAYNAAARAMTTCDEALDKVINGMGIVGR</sequence>
<proteinExistence type="inferred from homology"/>